<dbReference type="Proteomes" id="UP000031532">
    <property type="component" value="Unassembled WGS sequence"/>
</dbReference>
<keyword evidence="3" id="KW-1185">Reference proteome</keyword>
<sequence length="196" mass="22348">MNETALTLPSPLKLHMELTDEQFFQLCQHNRDLQFERTAKGEILIMPPTGGETGNRNFEVTVQLGIWNKQSNLGKGFDSSTGFKLPNGANRSPDAAWVRLERWEALTTEQREKFVPLCPDFVVELLSPSDSLKETQAKMQEYIDNGTRLGWLIIRKTQRVEIYRPNRDVEVVENPTTLSGEDILLGFVLDLRTIIS</sequence>
<accession>A0A9X5E1N5</accession>
<reference evidence="2 3" key="1">
    <citation type="journal article" date="2015" name="Genome Announc.">
        <title>Draft Genome Sequence of the Terrestrial Cyanobacterium Scytonema millei VB511283, Isolated from Eastern India.</title>
        <authorList>
            <person name="Sen D."/>
            <person name="Chandrababunaidu M.M."/>
            <person name="Singh D."/>
            <person name="Sanghi N."/>
            <person name="Ghorai A."/>
            <person name="Mishra G.P."/>
            <person name="Madduluri M."/>
            <person name="Adhikary S.P."/>
            <person name="Tripathy S."/>
        </authorList>
    </citation>
    <scope>NUCLEOTIDE SEQUENCE [LARGE SCALE GENOMIC DNA]</scope>
    <source>
        <strain evidence="2 3">VB511283</strain>
    </source>
</reference>
<protein>
    <submittedName>
        <fullName evidence="2">Uma2 family endonuclease</fullName>
    </submittedName>
</protein>
<dbReference type="Pfam" id="PF05685">
    <property type="entry name" value="Uma2"/>
    <property type="match status" value="1"/>
</dbReference>
<dbReference type="SUPFAM" id="SSF52980">
    <property type="entry name" value="Restriction endonuclease-like"/>
    <property type="match status" value="1"/>
</dbReference>
<dbReference type="RefSeq" id="WP_039715183.1">
    <property type="nucleotide sequence ID" value="NZ_JTJC03000001.1"/>
</dbReference>
<evidence type="ECO:0000313" key="3">
    <source>
        <dbReference type="Proteomes" id="UP000031532"/>
    </source>
</evidence>
<proteinExistence type="predicted"/>
<dbReference type="GO" id="GO:0004519">
    <property type="term" value="F:endonuclease activity"/>
    <property type="evidence" value="ECO:0007669"/>
    <property type="project" value="UniProtKB-KW"/>
</dbReference>
<dbReference type="EMBL" id="JTJC03000001">
    <property type="protein sequence ID" value="NHC33653.1"/>
    <property type="molecule type" value="Genomic_DNA"/>
</dbReference>
<keyword evidence="2" id="KW-0255">Endonuclease</keyword>
<dbReference type="InterPro" id="IPR008538">
    <property type="entry name" value="Uma2"/>
</dbReference>
<dbReference type="OrthoDB" id="455378at2"/>
<dbReference type="AlphaFoldDB" id="A0A9X5E1N5"/>
<feature type="domain" description="Putative restriction endonuclease" evidence="1">
    <location>
        <begin position="21"/>
        <end position="191"/>
    </location>
</feature>
<dbReference type="Gene3D" id="3.90.1570.10">
    <property type="entry name" value="tt1808, chain A"/>
    <property type="match status" value="1"/>
</dbReference>
<evidence type="ECO:0000313" key="2">
    <source>
        <dbReference type="EMBL" id="NHC33653.1"/>
    </source>
</evidence>
<evidence type="ECO:0000259" key="1">
    <source>
        <dbReference type="Pfam" id="PF05685"/>
    </source>
</evidence>
<dbReference type="PANTHER" id="PTHR34107:SF7">
    <property type="entry name" value="SLR2092 PROTEIN"/>
    <property type="match status" value="1"/>
</dbReference>
<dbReference type="CDD" id="cd06260">
    <property type="entry name" value="DUF820-like"/>
    <property type="match status" value="1"/>
</dbReference>
<dbReference type="InterPro" id="IPR012296">
    <property type="entry name" value="Nuclease_put_TT1808"/>
</dbReference>
<keyword evidence="2" id="KW-0378">Hydrolase</keyword>
<organism evidence="2 3">
    <name type="scientific">Scytonema millei VB511283</name>
    <dbReference type="NCBI Taxonomy" id="1245923"/>
    <lineage>
        <taxon>Bacteria</taxon>
        <taxon>Bacillati</taxon>
        <taxon>Cyanobacteriota</taxon>
        <taxon>Cyanophyceae</taxon>
        <taxon>Nostocales</taxon>
        <taxon>Scytonemataceae</taxon>
        <taxon>Scytonema</taxon>
    </lineage>
</organism>
<gene>
    <name evidence="2" type="ORF">QH73_0003075</name>
</gene>
<keyword evidence="2" id="KW-0540">Nuclease</keyword>
<dbReference type="InterPro" id="IPR011335">
    <property type="entry name" value="Restrct_endonuc-II-like"/>
</dbReference>
<name>A0A9X5E1N5_9CYAN</name>
<comment type="caution">
    <text evidence="2">The sequence shown here is derived from an EMBL/GenBank/DDBJ whole genome shotgun (WGS) entry which is preliminary data.</text>
</comment>
<dbReference type="PANTHER" id="PTHR34107">
    <property type="entry name" value="SLL0198 PROTEIN-RELATED"/>
    <property type="match status" value="1"/>
</dbReference>